<reference evidence="3" key="2">
    <citation type="submission" date="2005-09" db="EMBL/GenBank/DDBJ databases">
        <title>Paramecium tetraurelia small GTP-binding-related protein genes.</title>
        <authorList>
            <person name="Cohen J."/>
        </authorList>
    </citation>
    <scope>NUCLEOTIDE SEQUENCE</scope>
</reference>
<dbReference type="SMART" id="SM00176">
    <property type="entry name" value="RAN"/>
    <property type="match status" value="1"/>
</dbReference>
<dbReference type="InterPro" id="IPR050227">
    <property type="entry name" value="Rab"/>
</dbReference>
<keyword evidence="1" id="KW-0547">Nucleotide-binding</keyword>
<dbReference type="FunFam" id="3.40.50.300:FF:001447">
    <property type="entry name" value="Ras-related protein Rab-1B"/>
    <property type="match status" value="1"/>
</dbReference>
<dbReference type="GO" id="GO:0003924">
    <property type="term" value="F:GTPase activity"/>
    <property type="evidence" value="ECO:0007669"/>
    <property type="project" value="InterPro"/>
</dbReference>
<protein>
    <submittedName>
        <fullName evidence="3">Rbj_C78 protein</fullName>
    </submittedName>
</protein>
<evidence type="ECO:0000256" key="1">
    <source>
        <dbReference type="ARBA" id="ARBA00022741"/>
    </source>
</evidence>
<dbReference type="SMART" id="SM00175">
    <property type="entry name" value="RAB"/>
    <property type="match status" value="1"/>
</dbReference>
<evidence type="ECO:0000256" key="2">
    <source>
        <dbReference type="ARBA" id="ARBA00023134"/>
    </source>
</evidence>
<sequence length="183" mass="20629">MQDQQLLIKVISVGDTQSGKSCLIKRFCEGRFINKYVTTIGVDYGVKKMMIQNKKVAINFFDLSGDEDYKEIRNPFFADAQGVVLVCDLTDRQSFQNLPKWEKMMTDNGLDLKQAAVYVVGNKSDLKNKEVDSGDILAYAKKKGFEGMICSAAGGENVNEVNSNQNCSYLRGCSRRLWIRLKI</sequence>
<dbReference type="PROSITE" id="PS51421">
    <property type="entry name" value="RAS"/>
    <property type="match status" value="1"/>
</dbReference>
<dbReference type="InterPro" id="IPR001806">
    <property type="entry name" value="Small_GTPase"/>
</dbReference>
<dbReference type="NCBIfam" id="TIGR00231">
    <property type="entry name" value="small_GTP"/>
    <property type="match status" value="1"/>
</dbReference>
<dbReference type="PROSITE" id="PS51419">
    <property type="entry name" value="RAB"/>
    <property type="match status" value="1"/>
</dbReference>
<dbReference type="InterPro" id="IPR005225">
    <property type="entry name" value="Small_GTP-bd"/>
</dbReference>
<keyword evidence="2" id="KW-0342">GTP-binding</keyword>
<dbReference type="PANTHER" id="PTHR47977">
    <property type="entry name" value="RAS-RELATED PROTEIN RAB"/>
    <property type="match status" value="1"/>
</dbReference>
<dbReference type="GO" id="GO:0005525">
    <property type="term" value="F:GTP binding"/>
    <property type="evidence" value="ECO:0007669"/>
    <property type="project" value="UniProtKB-KW"/>
</dbReference>
<dbReference type="SUPFAM" id="SSF52540">
    <property type="entry name" value="P-loop containing nucleoside triphosphate hydrolases"/>
    <property type="match status" value="1"/>
</dbReference>
<proteinExistence type="predicted"/>
<name>Q3SDS5_PARTE</name>
<evidence type="ECO:0000313" key="3">
    <source>
        <dbReference type="EMBL" id="CAI39283.1"/>
    </source>
</evidence>
<organism evidence="3">
    <name type="scientific">Paramecium tetraurelia</name>
    <dbReference type="NCBI Taxonomy" id="5888"/>
    <lineage>
        <taxon>Eukaryota</taxon>
        <taxon>Sar</taxon>
        <taxon>Alveolata</taxon>
        <taxon>Ciliophora</taxon>
        <taxon>Intramacronucleata</taxon>
        <taxon>Oligohymenophorea</taxon>
        <taxon>Peniculida</taxon>
        <taxon>Parameciidae</taxon>
        <taxon>Paramecium</taxon>
    </lineage>
</organism>
<dbReference type="SMART" id="SM00174">
    <property type="entry name" value="RHO"/>
    <property type="match status" value="1"/>
</dbReference>
<dbReference type="AlphaFoldDB" id="Q3SDS5"/>
<dbReference type="EMBL" id="CR932516">
    <property type="protein sequence ID" value="CAI39283.1"/>
    <property type="molecule type" value="Genomic_DNA"/>
</dbReference>
<dbReference type="InterPro" id="IPR027417">
    <property type="entry name" value="P-loop_NTPase"/>
</dbReference>
<dbReference type="Gene3D" id="3.40.50.300">
    <property type="entry name" value="P-loop containing nucleotide triphosphate hydrolases"/>
    <property type="match status" value="1"/>
</dbReference>
<dbReference type="PRINTS" id="PR00449">
    <property type="entry name" value="RASTRNSFRMNG"/>
</dbReference>
<gene>
    <name evidence="3" type="primary">rbj_C78</name>
</gene>
<dbReference type="Pfam" id="PF00071">
    <property type="entry name" value="Ras"/>
    <property type="match status" value="1"/>
</dbReference>
<reference evidence="3" key="1">
    <citation type="submission" date="2005-01" db="EMBL/GenBank/DDBJ databases">
        <authorList>
            <person name="Genoscope"/>
        </authorList>
    </citation>
    <scope>NUCLEOTIDE SEQUENCE</scope>
</reference>
<accession>Q3SDS5</accession>
<dbReference type="SMART" id="SM00173">
    <property type="entry name" value="RAS"/>
    <property type="match status" value="1"/>
</dbReference>